<protein>
    <submittedName>
        <fullName evidence="1">Uncharacterized protein</fullName>
    </submittedName>
</protein>
<comment type="caution">
    <text evidence="1">The sequence shown here is derived from an EMBL/GenBank/DDBJ whole genome shotgun (WGS) entry which is preliminary data.</text>
</comment>
<evidence type="ECO:0000313" key="1">
    <source>
        <dbReference type="EMBL" id="CAF4701569.1"/>
    </source>
</evidence>
<gene>
    <name evidence="1" type="ORF">SRO942_LOCUS51424</name>
</gene>
<dbReference type="Proteomes" id="UP000681722">
    <property type="component" value="Unassembled WGS sequence"/>
</dbReference>
<proteinExistence type="predicted"/>
<organism evidence="1 2">
    <name type="scientific">Didymodactylos carnosus</name>
    <dbReference type="NCBI Taxonomy" id="1234261"/>
    <lineage>
        <taxon>Eukaryota</taxon>
        <taxon>Metazoa</taxon>
        <taxon>Spiralia</taxon>
        <taxon>Gnathifera</taxon>
        <taxon>Rotifera</taxon>
        <taxon>Eurotatoria</taxon>
        <taxon>Bdelloidea</taxon>
        <taxon>Philodinida</taxon>
        <taxon>Philodinidae</taxon>
        <taxon>Didymodactylos</taxon>
    </lineage>
</organism>
<name>A0A8S3A970_9BILA</name>
<accession>A0A8S3A970</accession>
<evidence type="ECO:0000313" key="2">
    <source>
        <dbReference type="Proteomes" id="UP000681722"/>
    </source>
</evidence>
<feature type="non-terminal residue" evidence="1">
    <location>
        <position position="103"/>
    </location>
</feature>
<sequence>MQLKKDKRHSCLKLFAVLLNVNSFDTAIKVMNTIMHIYGDPTAVRTNDCIQQLITVKDTLQFDIDKCLNDENVMKDNDDKMELDSVDELLHSSDAIIHQSPFN</sequence>
<dbReference type="EMBL" id="CAJOBC010162719">
    <property type="protein sequence ID" value="CAF4701569.1"/>
    <property type="molecule type" value="Genomic_DNA"/>
</dbReference>
<dbReference type="AlphaFoldDB" id="A0A8S3A970"/>
<reference evidence="1" key="1">
    <citation type="submission" date="2021-02" db="EMBL/GenBank/DDBJ databases">
        <authorList>
            <person name="Nowell W R."/>
        </authorList>
    </citation>
    <scope>NUCLEOTIDE SEQUENCE</scope>
</reference>